<accession>A0ABS5I350</accession>
<name>A0ABS5I350_9GAMM</name>
<keyword evidence="3" id="KW-1185">Reference proteome</keyword>
<dbReference type="RefSeq" id="WP_153664931.1">
    <property type="nucleotide sequence ID" value="NZ_JAAIKR010000009.1"/>
</dbReference>
<proteinExistence type="predicted"/>
<gene>
    <name evidence="2" type="ORF">G3R48_10695</name>
</gene>
<evidence type="ECO:0000313" key="2">
    <source>
        <dbReference type="EMBL" id="MBR9728441.1"/>
    </source>
</evidence>
<dbReference type="Pfam" id="PF01425">
    <property type="entry name" value="Amidase"/>
    <property type="match status" value="1"/>
</dbReference>
<evidence type="ECO:0000313" key="3">
    <source>
        <dbReference type="Proteomes" id="UP000811844"/>
    </source>
</evidence>
<organism evidence="2 3">
    <name type="scientific">Shewanella intestini</name>
    <dbReference type="NCBI Taxonomy" id="2017544"/>
    <lineage>
        <taxon>Bacteria</taxon>
        <taxon>Pseudomonadati</taxon>
        <taxon>Pseudomonadota</taxon>
        <taxon>Gammaproteobacteria</taxon>
        <taxon>Alteromonadales</taxon>
        <taxon>Shewanellaceae</taxon>
        <taxon>Shewanella</taxon>
    </lineage>
</organism>
<dbReference type="InterPro" id="IPR036928">
    <property type="entry name" value="AS_sf"/>
</dbReference>
<dbReference type="PANTHER" id="PTHR42678:SF34">
    <property type="entry name" value="OS04G0183300 PROTEIN"/>
    <property type="match status" value="1"/>
</dbReference>
<sequence>MSTQQTCHRKPLITIATKNGKQGDNKNYQIPEIDKTTENGCHIFEPVNYTGKVFRDIAQFADNLADYGVEQYDRTLALVMDKTIAQLQQLMNEKQLTSLELVKCYLYRARLYDVDGLNSIIEFNPDIITDAIAADTQREQHGQAGLSLLGIPVGLKDNVATADKLHTATGSAAMLAWEPSRDAFLVQQLRVQGALIFGKLNQGEWANFTDWRAPNGFSNNGGQTYNPYGLYTTWGSSSGSAVAVAADLMPIAIGSETSGSVLAPAFVNGVIGLKSTRGLISRDYVIPLDVAQDSMGIMGQTIDDVATTMTIVAAIDDNDPYGASCCAAAGWNYQAGLTLAARQSLVVGVEADSSETHDNVHGANHTGQAQLSPSPMQQALFDALKKGGVQVKFVAKFNSVFGDHIADNYFKAPNDLLTILPPGFRDSVNDFLKTLGEEAPFANLDEIIAFNEADPTARMVFGHKWLLDSVADTHTREQSNEIHAFREKVSREIFKKFFIEQQISVLATENIYDDLYSPAGYPALTVPFGRRETTDEMNGMPIGISFMGEHLSDGALLTAGKALELGVKGTKYQLQKPNIEARLSYLTSQSSQA</sequence>
<dbReference type="SUPFAM" id="SSF75304">
    <property type="entry name" value="Amidase signature (AS) enzymes"/>
    <property type="match status" value="1"/>
</dbReference>
<evidence type="ECO:0000259" key="1">
    <source>
        <dbReference type="Pfam" id="PF01425"/>
    </source>
</evidence>
<dbReference type="Gene3D" id="3.90.1300.10">
    <property type="entry name" value="Amidase signature (AS) domain"/>
    <property type="match status" value="1"/>
</dbReference>
<dbReference type="EMBL" id="JAAIKR010000009">
    <property type="protein sequence ID" value="MBR9728441.1"/>
    <property type="molecule type" value="Genomic_DNA"/>
</dbReference>
<protein>
    <recommendedName>
        <fullName evidence="1">Amidase domain-containing protein</fullName>
    </recommendedName>
</protein>
<dbReference type="PANTHER" id="PTHR42678">
    <property type="entry name" value="AMIDASE"/>
    <property type="match status" value="1"/>
</dbReference>
<comment type="caution">
    <text evidence="2">The sequence shown here is derived from an EMBL/GenBank/DDBJ whole genome shotgun (WGS) entry which is preliminary data.</text>
</comment>
<dbReference type="Proteomes" id="UP000811844">
    <property type="component" value="Unassembled WGS sequence"/>
</dbReference>
<feature type="domain" description="Amidase" evidence="1">
    <location>
        <begin position="100"/>
        <end position="372"/>
    </location>
</feature>
<reference evidence="2 3" key="1">
    <citation type="submission" date="2020-02" db="EMBL/GenBank/DDBJ databases">
        <title>Shewanella WXL01 sp. nov., a marine bacterium isolated from green algae in Luhuitou Fringing Reef (Northern South China Sea).</title>
        <authorList>
            <person name="Wang X."/>
        </authorList>
    </citation>
    <scope>NUCLEOTIDE SEQUENCE [LARGE SCALE GENOMIC DNA]</scope>
    <source>
        <strain evidence="2 3">MCCC 1A01895</strain>
    </source>
</reference>
<dbReference type="InterPro" id="IPR023631">
    <property type="entry name" value="Amidase_dom"/>
</dbReference>